<proteinExistence type="predicted"/>
<dbReference type="EMBL" id="MIJY01000034">
    <property type="protein sequence ID" value="OEG12467.1"/>
    <property type="molecule type" value="Genomic_DNA"/>
</dbReference>
<accession>A0A1E5GIG0</accession>
<organism evidence="1 2">
    <name type="scientific">Enterococcus termitis</name>
    <dbReference type="NCBI Taxonomy" id="332950"/>
    <lineage>
        <taxon>Bacteria</taxon>
        <taxon>Bacillati</taxon>
        <taxon>Bacillota</taxon>
        <taxon>Bacilli</taxon>
        <taxon>Lactobacillales</taxon>
        <taxon>Enterococcaceae</taxon>
        <taxon>Enterococcus</taxon>
    </lineage>
</organism>
<evidence type="ECO:0000313" key="1">
    <source>
        <dbReference type="EMBL" id="OEG12467.1"/>
    </source>
</evidence>
<keyword evidence="2" id="KW-1185">Reference proteome</keyword>
<dbReference type="AlphaFoldDB" id="A0A1E5GIG0"/>
<comment type="caution">
    <text evidence="1">The sequence shown here is derived from an EMBL/GenBank/DDBJ whole genome shotgun (WGS) entry which is preliminary data.</text>
</comment>
<dbReference type="Proteomes" id="UP000095094">
    <property type="component" value="Unassembled WGS sequence"/>
</dbReference>
<dbReference type="OrthoDB" id="2048198at2"/>
<sequence>MSYLEFSEFQELTGKTEDFKELFEKYLIKAEAVLDHETQDFYQFNDIKTDEVTFRVNKFKKALCAQIIYFGDLNADTFENLNSQPQMFTIGSTTVSNVSRYNAGGSNESKSLVAEDVYLYLEGTGLLYRGVPSC</sequence>
<dbReference type="RefSeq" id="WP_069664168.1">
    <property type="nucleotide sequence ID" value="NZ_JBHUJJ010000001.1"/>
</dbReference>
<name>A0A1E5GIG0_9ENTE</name>
<reference evidence="2" key="1">
    <citation type="submission" date="2016-09" db="EMBL/GenBank/DDBJ databases">
        <authorList>
            <person name="Gulvik C.A."/>
        </authorList>
    </citation>
    <scope>NUCLEOTIDE SEQUENCE [LARGE SCALE GENOMIC DNA]</scope>
    <source>
        <strain evidence="2">LMG 8895</strain>
    </source>
</reference>
<protein>
    <recommendedName>
        <fullName evidence="3">Phage protein</fullName>
    </recommendedName>
</protein>
<evidence type="ECO:0000313" key="2">
    <source>
        <dbReference type="Proteomes" id="UP000095094"/>
    </source>
</evidence>
<evidence type="ECO:0008006" key="3">
    <source>
        <dbReference type="Google" id="ProtNLM"/>
    </source>
</evidence>
<gene>
    <name evidence="1" type="ORF">BCR25_07985</name>
</gene>